<dbReference type="EMBL" id="AMGM01000073">
    <property type="protein sequence ID" value="EKB48048.1"/>
    <property type="molecule type" value="Genomic_DNA"/>
</dbReference>
<accession>K1LCC0</accession>
<comment type="caution">
    <text evidence="2">The sequence shown here is derived from an EMBL/GenBank/DDBJ whole genome shotgun (WGS) entry which is preliminary data.</text>
</comment>
<gene>
    <name evidence="2" type="ORF">B879_03337</name>
</gene>
<protein>
    <recommendedName>
        <fullName evidence="1">3-keto-alpha-glucoside-1,2-lyase/3-keto-2-hydroxy-glucal hydratase domain-containing protein</fullName>
    </recommendedName>
</protein>
<keyword evidence="3" id="KW-1185">Reference proteome</keyword>
<evidence type="ECO:0000313" key="2">
    <source>
        <dbReference type="EMBL" id="EKB48048.1"/>
    </source>
</evidence>
<dbReference type="InterPro" id="IPR010496">
    <property type="entry name" value="AL/BT2_dom"/>
</dbReference>
<dbReference type="Pfam" id="PF06439">
    <property type="entry name" value="3keto-disac_hyd"/>
    <property type="match status" value="1"/>
</dbReference>
<sequence length="355" mass="39634">MHFFNPKFIPMKINDLYRFISVFSLSLAFTLSSWAQDQPLAFLPSGISQELNLEDSKIRVAHALSPSQPADLIGRWNLTVDMDGKKAPSWLEVKLSGFKVLVGYFVGDDGSARPISEVYFDNGKVHFTIPPQWQMTDKNLVFQGNLSDGKLSGSIQHPNGGVYTFVGERAPALVRERQPTWGQPIAIFNGKDLEGWYADADENQWEVKNGILTSSKTGANLITEEKFEDFQLLVEFRYPEGSNSGIFLRGRYEVQIQDDYGKEPNSLLFGGVYGFLTPNEMAARPAGEWQTYHIMLVGRRLTIVANGKQIITDQIIPGITGGALDSHEALPGPIMLQGDHGPVEFRRIDLVKGFY</sequence>
<evidence type="ECO:0000313" key="3">
    <source>
        <dbReference type="Proteomes" id="UP000004478"/>
    </source>
</evidence>
<reference evidence="2 3" key="1">
    <citation type="journal article" date="2012" name="J. Bacteriol.">
        <title>Draft Genome Sequence of Cecembia lonarensis Strain LW9T, Isolated from Lonar Lake, a Haloalkaline Lake in India.</title>
        <authorList>
            <person name="Shivaji S."/>
            <person name="Ara S."/>
            <person name="Singh A."/>
            <person name="Pinnaka A.K."/>
        </authorList>
    </citation>
    <scope>NUCLEOTIDE SEQUENCE [LARGE SCALE GENOMIC DNA]</scope>
    <source>
        <strain evidence="2 3">LW9</strain>
    </source>
</reference>
<dbReference type="Gene3D" id="2.60.120.560">
    <property type="entry name" value="Exo-inulinase, domain 1"/>
    <property type="match status" value="1"/>
</dbReference>
<dbReference type="GO" id="GO:0016787">
    <property type="term" value="F:hydrolase activity"/>
    <property type="evidence" value="ECO:0007669"/>
    <property type="project" value="InterPro"/>
</dbReference>
<feature type="domain" description="3-keto-alpha-glucoside-1,2-lyase/3-keto-2-hydroxy-glucal hydratase" evidence="1">
    <location>
        <begin position="185"/>
        <end position="349"/>
    </location>
</feature>
<dbReference type="AlphaFoldDB" id="K1LCC0"/>
<name>K1LCC0_CECL9</name>
<dbReference type="Proteomes" id="UP000004478">
    <property type="component" value="Unassembled WGS sequence"/>
</dbReference>
<dbReference type="PATRIC" id="fig|1225176.3.peg.3544"/>
<organism evidence="2 3">
    <name type="scientific">Cecembia lonarensis (strain CCUG 58316 / KCTC 22772 / LW9)</name>
    <dbReference type="NCBI Taxonomy" id="1225176"/>
    <lineage>
        <taxon>Bacteria</taxon>
        <taxon>Pseudomonadati</taxon>
        <taxon>Bacteroidota</taxon>
        <taxon>Cytophagia</taxon>
        <taxon>Cytophagales</taxon>
        <taxon>Cyclobacteriaceae</taxon>
        <taxon>Cecembia</taxon>
    </lineage>
</organism>
<proteinExistence type="predicted"/>
<evidence type="ECO:0000259" key="1">
    <source>
        <dbReference type="Pfam" id="PF06439"/>
    </source>
</evidence>